<dbReference type="Proteomes" id="UP000291084">
    <property type="component" value="Chromosome 3"/>
</dbReference>
<evidence type="ECO:0000313" key="2">
    <source>
        <dbReference type="Proteomes" id="UP000291084"/>
    </source>
</evidence>
<sequence length="84" mass="10043">MQIINFVHIYKFESPYVEPYSNLSFFNCTSAGHRYLRYWEDSYSQDLVSCPIFISDFLDSVLELDLTFFTRVSLVFEMVQTKLF</sequence>
<dbReference type="AlphaFoldDB" id="A0A0S3RNG9"/>
<dbReference type="EMBL" id="AP015036">
    <property type="protein sequence ID" value="BAT82149.1"/>
    <property type="molecule type" value="Genomic_DNA"/>
</dbReference>
<evidence type="ECO:0000313" key="1">
    <source>
        <dbReference type="EMBL" id="BAT82149.1"/>
    </source>
</evidence>
<proteinExistence type="predicted"/>
<protein>
    <submittedName>
        <fullName evidence="1">Uncharacterized protein</fullName>
    </submittedName>
</protein>
<accession>A0A0S3RNG9</accession>
<reference evidence="1 2" key="1">
    <citation type="journal article" date="2015" name="Sci. Rep.">
        <title>The power of single molecule real-time sequencing technology in the de novo assembly of a eukaryotic genome.</title>
        <authorList>
            <person name="Sakai H."/>
            <person name="Naito K."/>
            <person name="Ogiso-Tanaka E."/>
            <person name="Takahashi Y."/>
            <person name="Iseki K."/>
            <person name="Muto C."/>
            <person name="Satou K."/>
            <person name="Teruya K."/>
            <person name="Shiroma A."/>
            <person name="Shimoji M."/>
            <person name="Hirano T."/>
            <person name="Itoh T."/>
            <person name="Kaga A."/>
            <person name="Tomooka N."/>
        </authorList>
    </citation>
    <scope>NUCLEOTIDE SEQUENCE [LARGE SCALE GENOMIC DNA]</scope>
    <source>
        <strain evidence="2">cv. Shumari</strain>
    </source>
</reference>
<name>A0A0S3RNG9_PHAAN</name>
<gene>
    <name evidence="1" type="primary">Vigan.03G211400</name>
    <name evidence="1" type="ORF">VIGAN_03211400</name>
</gene>
<organism evidence="1 2">
    <name type="scientific">Vigna angularis var. angularis</name>
    <dbReference type="NCBI Taxonomy" id="157739"/>
    <lineage>
        <taxon>Eukaryota</taxon>
        <taxon>Viridiplantae</taxon>
        <taxon>Streptophyta</taxon>
        <taxon>Embryophyta</taxon>
        <taxon>Tracheophyta</taxon>
        <taxon>Spermatophyta</taxon>
        <taxon>Magnoliopsida</taxon>
        <taxon>eudicotyledons</taxon>
        <taxon>Gunneridae</taxon>
        <taxon>Pentapetalae</taxon>
        <taxon>rosids</taxon>
        <taxon>fabids</taxon>
        <taxon>Fabales</taxon>
        <taxon>Fabaceae</taxon>
        <taxon>Papilionoideae</taxon>
        <taxon>50 kb inversion clade</taxon>
        <taxon>NPAAA clade</taxon>
        <taxon>indigoferoid/millettioid clade</taxon>
        <taxon>Phaseoleae</taxon>
        <taxon>Vigna</taxon>
    </lineage>
</organism>
<keyword evidence="2" id="KW-1185">Reference proteome</keyword>